<feature type="compositionally biased region" description="Basic and acidic residues" evidence="1">
    <location>
        <begin position="92"/>
        <end position="107"/>
    </location>
</feature>
<protein>
    <submittedName>
        <fullName evidence="2">Uncharacterized protein</fullName>
    </submittedName>
</protein>
<feature type="region of interest" description="Disordered" evidence="1">
    <location>
        <begin position="55"/>
        <end position="151"/>
    </location>
</feature>
<keyword evidence="3" id="KW-1185">Reference proteome</keyword>
<reference evidence="2" key="2">
    <citation type="submission" date="2020-08" db="EMBL/GenBank/DDBJ databases">
        <title>Plant Genome Project.</title>
        <authorList>
            <person name="Zhang R.-G."/>
        </authorList>
    </citation>
    <scope>NUCLEOTIDE SEQUENCE</scope>
    <source>
        <strain evidence="2">Huo1</strain>
        <tissue evidence="2">Leaf</tissue>
    </source>
</reference>
<evidence type="ECO:0000313" key="3">
    <source>
        <dbReference type="Proteomes" id="UP000298416"/>
    </source>
</evidence>
<feature type="region of interest" description="Disordered" evidence="1">
    <location>
        <begin position="1"/>
        <end position="31"/>
    </location>
</feature>
<feature type="compositionally biased region" description="Basic and acidic residues" evidence="1">
    <location>
        <begin position="55"/>
        <end position="67"/>
    </location>
</feature>
<feature type="compositionally biased region" description="Polar residues" evidence="1">
    <location>
        <begin position="108"/>
        <end position="119"/>
    </location>
</feature>
<evidence type="ECO:0000256" key="1">
    <source>
        <dbReference type="SAM" id="MobiDB-lite"/>
    </source>
</evidence>
<dbReference type="Proteomes" id="UP000298416">
    <property type="component" value="Unassembled WGS sequence"/>
</dbReference>
<accession>A0A8X8W2K9</accession>
<name>A0A8X8W2K9_SALSN</name>
<comment type="caution">
    <text evidence="2">The sequence shown here is derived from an EMBL/GenBank/DDBJ whole genome shotgun (WGS) entry which is preliminary data.</text>
</comment>
<sequence length="765" mass="84307">MHRKPPLKSNVEGCNVIKPNSSTTEVNASADNLNKDKGKAVKEFSGKVLALEGVDTRSKYVDKEASAKKTKGSGVEHEKNSSDSIPESNKIANKEDVCGKQTVEDTTVKNSNNKGSSCMSDVVGEKIDRDMVGGEASEKGSSGVSGTKRLREDVLDRTASPMSKISEKRGKGKVVVHKDTSENVVGAEVKKCKKKKEFETMKLKISPTYIIKVMQSLNERQRAAVDEMGFGQLIHFGITEIPGKMAYDLLLAFNNVTCTLALCSQPLQMFPEDVYVTLGLPIGGTVIRRVPRQTKQPFMDEVARRVCKERTQMLPDDLITEMHTDKSGGQWFRKLFVLIVDTVLIGPCGDGRCRTQIAHIYDDISIVKDYNCELLRLRQKMEVQTGCIGRGSVIERGDPEKLPRPTKIVVFEVENKSVENPLSKAMVALAETEEEATKGIQNLLNRINDVAALSENIESFCIAATTAYKMLGVVPKKGNEDEHTFANLTQALAEEELDTPEILVAVENMLKVTNILKKLAEVGPTFDIGFSFGGSNGNRLSFGKHGLNDVVDQTGNNIGMYQAHDTDKEANIIDHDAIGMNKSPDDTKSFLSIGCSARAGVGTKEDAINVDEIVKSAIEAYMECGDDDDDDVVCLASMVNNSGTRSGNQIVSTIIDEGKPILVEPEVKNPVDAPMDFEDNEANFVTPFSKKTKPKMGNELGIYGTDSPKDDVENWKLKVRGRAEMKLSNAMRSPYYERAVKVSNKLNQDERMIYYWLMTTYNTNE</sequence>
<gene>
    <name evidence="2" type="ORF">SASPL_152078</name>
</gene>
<feature type="compositionally biased region" description="Basic and acidic residues" evidence="1">
    <location>
        <begin position="123"/>
        <end position="138"/>
    </location>
</feature>
<organism evidence="2">
    <name type="scientific">Salvia splendens</name>
    <name type="common">Scarlet sage</name>
    <dbReference type="NCBI Taxonomy" id="180675"/>
    <lineage>
        <taxon>Eukaryota</taxon>
        <taxon>Viridiplantae</taxon>
        <taxon>Streptophyta</taxon>
        <taxon>Embryophyta</taxon>
        <taxon>Tracheophyta</taxon>
        <taxon>Spermatophyta</taxon>
        <taxon>Magnoliopsida</taxon>
        <taxon>eudicotyledons</taxon>
        <taxon>Gunneridae</taxon>
        <taxon>Pentapetalae</taxon>
        <taxon>asterids</taxon>
        <taxon>lamiids</taxon>
        <taxon>Lamiales</taxon>
        <taxon>Lamiaceae</taxon>
        <taxon>Nepetoideae</taxon>
        <taxon>Mentheae</taxon>
        <taxon>Salviinae</taxon>
        <taxon>Salvia</taxon>
        <taxon>Salvia subgen. Calosphace</taxon>
        <taxon>core Calosphace</taxon>
    </lineage>
</organism>
<feature type="compositionally biased region" description="Polar residues" evidence="1">
    <location>
        <begin position="82"/>
        <end position="91"/>
    </location>
</feature>
<dbReference type="EMBL" id="PNBA02000021">
    <property type="protein sequence ID" value="KAG6386901.1"/>
    <property type="molecule type" value="Genomic_DNA"/>
</dbReference>
<feature type="compositionally biased region" description="Polar residues" evidence="1">
    <location>
        <begin position="18"/>
        <end position="31"/>
    </location>
</feature>
<dbReference type="PANTHER" id="PTHR34835">
    <property type="entry name" value="OS07G0283600 PROTEIN-RELATED"/>
    <property type="match status" value="1"/>
</dbReference>
<reference evidence="2" key="1">
    <citation type="submission" date="2018-01" db="EMBL/GenBank/DDBJ databases">
        <authorList>
            <person name="Mao J.F."/>
        </authorList>
    </citation>
    <scope>NUCLEOTIDE SEQUENCE</scope>
    <source>
        <strain evidence="2">Huo1</strain>
        <tissue evidence="2">Leaf</tissue>
    </source>
</reference>
<proteinExistence type="predicted"/>
<evidence type="ECO:0000313" key="2">
    <source>
        <dbReference type="EMBL" id="KAG6386901.1"/>
    </source>
</evidence>
<dbReference type="AlphaFoldDB" id="A0A8X8W2K9"/>